<proteinExistence type="predicted"/>
<sequence length="57" mass="5885">TGGGGDPSYYTGTGGFYSGSTYAAGPQSCMAMTGERITVQPLAGAQTVGMYAMHWRK</sequence>
<feature type="non-terminal residue" evidence="1">
    <location>
        <position position="1"/>
    </location>
</feature>
<dbReference type="Proteomes" id="UP000681967">
    <property type="component" value="Unassembled WGS sequence"/>
</dbReference>
<protein>
    <submittedName>
        <fullName evidence="1">Uncharacterized protein</fullName>
    </submittedName>
</protein>
<gene>
    <name evidence="1" type="ORF">BYL167_LOCUS76797</name>
</gene>
<evidence type="ECO:0000313" key="2">
    <source>
        <dbReference type="Proteomes" id="UP000681967"/>
    </source>
</evidence>
<name>A0A8S3GP27_9BILA</name>
<comment type="caution">
    <text evidence="1">The sequence shown here is derived from an EMBL/GenBank/DDBJ whole genome shotgun (WGS) entry which is preliminary data.</text>
</comment>
<dbReference type="EMBL" id="CAJOBH010277900">
    <property type="protein sequence ID" value="CAF5169041.1"/>
    <property type="molecule type" value="Genomic_DNA"/>
</dbReference>
<evidence type="ECO:0000313" key="1">
    <source>
        <dbReference type="EMBL" id="CAF5169041.1"/>
    </source>
</evidence>
<dbReference type="AlphaFoldDB" id="A0A8S3GP27"/>
<accession>A0A8S3GP27</accession>
<reference evidence="1" key="1">
    <citation type="submission" date="2021-02" db="EMBL/GenBank/DDBJ databases">
        <authorList>
            <person name="Nowell W R."/>
        </authorList>
    </citation>
    <scope>NUCLEOTIDE SEQUENCE</scope>
</reference>
<organism evidence="1 2">
    <name type="scientific">Rotaria magnacalcarata</name>
    <dbReference type="NCBI Taxonomy" id="392030"/>
    <lineage>
        <taxon>Eukaryota</taxon>
        <taxon>Metazoa</taxon>
        <taxon>Spiralia</taxon>
        <taxon>Gnathifera</taxon>
        <taxon>Rotifera</taxon>
        <taxon>Eurotatoria</taxon>
        <taxon>Bdelloidea</taxon>
        <taxon>Philodinida</taxon>
        <taxon>Philodinidae</taxon>
        <taxon>Rotaria</taxon>
    </lineage>
</organism>